<accession>A0A158QZ74</accession>
<dbReference type="SUPFAM" id="SSF47769">
    <property type="entry name" value="SAM/Pointed domain"/>
    <property type="match status" value="1"/>
</dbReference>
<dbReference type="SMART" id="SM00454">
    <property type="entry name" value="SAM"/>
    <property type="match status" value="1"/>
</dbReference>
<keyword evidence="9" id="KW-1133">Transmembrane helix</keyword>
<dbReference type="InterPro" id="IPR036770">
    <property type="entry name" value="Ankyrin_rpt-contain_sf"/>
</dbReference>
<evidence type="ECO:0000256" key="3">
    <source>
        <dbReference type="ARBA" id="ARBA00022695"/>
    </source>
</evidence>
<keyword evidence="12" id="KW-1185">Reference proteome</keyword>
<dbReference type="InterPro" id="IPR002110">
    <property type="entry name" value="Ankyrin_rpt"/>
</dbReference>
<dbReference type="Pfam" id="PF12796">
    <property type="entry name" value="Ank_2"/>
    <property type="match status" value="1"/>
</dbReference>
<evidence type="ECO:0000256" key="9">
    <source>
        <dbReference type="SAM" id="Phobius"/>
    </source>
</evidence>
<dbReference type="InterPro" id="IPR001660">
    <property type="entry name" value="SAM"/>
</dbReference>
<evidence type="ECO:0000259" key="10">
    <source>
        <dbReference type="PROSITE" id="PS50105"/>
    </source>
</evidence>
<reference evidence="11 12" key="2">
    <citation type="submission" date="2018-11" db="EMBL/GenBank/DDBJ databases">
        <authorList>
            <consortium name="Pathogen Informatics"/>
        </authorList>
    </citation>
    <scope>NUCLEOTIDE SEQUENCE [LARGE SCALE GENOMIC DNA]</scope>
</reference>
<dbReference type="Gene3D" id="1.10.150.50">
    <property type="entry name" value="Transcription Factor, Ets-1"/>
    <property type="match status" value="1"/>
</dbReference>
<dbReference type="Pfam" id="PF13637">
    <property type="entry name" value="Ank_4"/>
    <property type="match status" value="1"/>
</dbReference>
<dbReference type="PROSITE" id="PS50105">
    <property type="entry name" value="SAM_DOMAIN"/>
    <property type="match status" value="1"/>
</dbReference>
<dbReference type="CDD" id="cd09487">
    <property type="entry name" value="SAM_superfamily"/>
    <property type="match status" value="1"/>
</dbReference>
<keyword evidence="3" id="KW-0808">Transferase</keyword>
<evidence type="ECO:0000256" key="7">
    <source>
        <dbReference type="ARBA" id="ARBA00033987"/>
    </source>
</evidence>
<keyword evidence="9" id="KW-0812">Transmembrane</keyword>
<dbReference type="SMART" id="SM00248">
    <property type="entry name" value="ANK"/>
    <property type="match status" value="6"/>
</dbReference>
<dbReference type="STRING" id="27835.A0A158QZ74"/>
<evidence type="ECO:0000313" key="12">
    <source>
        <dbReference type="Proteomes" id="UP000271162"/>
    </source>
</evidence>
<protein>
    <recommendedName>
        <fullName evidence="1">NAD(+) ADP-ribosyltransferase</fullName>
        <ecNumber evidence="1">2.4.2.30</ecNumber>
    </recommendedName>
</protein>
<dbReference type="WBParaSite" id="NBR_0000968901-mRNA-1">
    <property type="protein sequence ID" value="NBR_0000968901-mRNA-1"/>
    <property type="gene ID" value="NBR_0000968901"/>
</dbReference>
<gene>
    <name evidence="11" type="ORF">NBR_LOCUS9690</name>
</gene>
<keyword evidence="3" id="KW-0548">Nucleotidyltransferase</keyword>
<evidence type="ECO:0000256" key="1">
    <source>
        <dbReference type="ARBA" id="ARBA00012020"/>
    </source>
</evidence>
<evidence type="ECO:0000256" key="8">
    <source>
        <dbReference type="PROSITE-ProRule" id="PRU00023"/>
    </source>
</evidence>
<dbReference type="EMBL" id="UYSL01020179">
    <property type="protein sequence ID" value="VDL73279.1"/>
    <property type="molecule type" value="Genomic_DNA"/>
</dbReference>
<dbReference type="PANTHER" id="PTHR24171">
    <property type="entry name" value="ANKYRIN REPEAT DOMAIN-CONTAINING PROTEIN 39-RELATED"/>
    <property type="match status" value="1"/>
</dbReference>
<reference evidence="13" key="1">
    <citation type="submission" date="2016-04" db="UniProtKB">
        <authorList>
            <consortium name="WormBaseParasite"/>
        </authorList>
    </citation>
    <scope>IDENTIFICATION</scope>
</reference>
<dbReference type="EC" id="2.4.2.30" evidence="1"/>
<evidence type="ECO:0000313" key="13">
    <source>
        <dbReference type="WBParaSite" id="NBR_0000968901-mRNA-1"/>
    </source>
</evidence>
<evidence type="ECO:0000256" key="6">
    <source>
        <dbReference type="ARBA" id="ARBA00024347"/>
    </source>
</evidence>
<feature type="domain" description="SAM" evidence="10">
    <location>
        <begin position="533"/>
        <end position="590"/>
    </location>
</feature>
<dbReference type="InterPro" id="IPR013761">
    <property type="entry name" value="SAM/pointed_sf"/>
</dbReference>
<feature type="transmembrane region" description="Helical" evidence="9">
    <location>
        <begin position="68"/>
        <end position="95"/>
    </location>
</feature>
<comment type="catalytic activity">
    <reaction evidence="7">
        <text>NAD(+) + (ADP-D-ribosyl)n-acceptor = nicotinamide + (ADP-D-ribosyl)n+1-acceptor + H(+).</text>
        <dbReference type="EC" id="2.4.2.30"/>
    </reaction>
</comment>
<dbReference type="Proteomes" id="UP000271162">
    <property type="component" value="Unassembled WGS sequence"/>
</dbReference>
<dbReference type="SUPFAM" id="SSF48403">
    <property type="entry name" value="Ankyrin repeat"/>
    <property type="match status" value="1"/>
</dbReference>
<keyword evidence="4" id="KW-0677">Repeat</keyword>
<dbReference type="AlphaFoldDB" id="A0A158QZ74"/>
<keyword evidence="9" id="KW-0472">Membrane</keyword>
<keyword evidence="5 8" id="KW-0040">ANK repeat</keyword>
<dbReference type="PROSITE" id="PS50297">
    <property type="entry name" value="ANK_REP_REGION"/>
    <property type="match status" value="1"/>
</dbReference>
<dbReference type="PANTHER" id="PTHR24171:SF9">
    <property type="entry name" value="ANKYRIN REPEAT DOMAIN-CONTAINING PROTEIN 39"/>
    <property type="match status" value="1"/>
</dbReference>
<dbReference type="GO" id="GO:0003950">
    <property type="term" value="F:NAD+ poly-ADP-ribosyltransferase activity"/>
    <property type="evidence" value="ECO:0007669"/>
    <property type="project" value="UniProtKB-EC"/>
</dbReference>
<proteinExistence type="inferred from homology"/>
<dbReference type="PROSITE" id="PS50088">
    <property type="entry name" value="ANK_REPEAT"/>
    <property type="match status" value="1"/>
</dbReference>
<keyword evidence="2" id="KW-0328">Glycosyltransferase</keyword>
<dbReference type="OMA" id="QLHCHRP"/>
<dbReference type="Pfam" id="PF00536">
    <property type="entry name" value="SAM_1"/>
    <property type="match status" value="1"/>
</dbReference>
<evidence type="ECO:0000256" key="2">
    <source>
        <dbReference type="ARBA" id="ARBA00022676"/>
    </source>
</evidence>
<organism evidence="13">
    <name type="scientific">Nippostrongylus brasiliensis</name>
    <name type="common">Rat hookworm</name>
    <dbReference type="NCBI Taxonomy" id="27835"/>
    <lineage>
        <taxon>Eukaryota</taxon>
        <taxon>Metazoa</taxon>
        <taxon>Ecdysozoa</taxon>
        <taxon>Nematoda</taxon>
        <taxon>Chromadorea</taxon>
        <taxon>Rhabditida</taxon>
        <taxon>Rhabditina</taxon>
        <taxon>Rhabditomorpha</taxon>
        <taxon>Strongyloidea</taxon>
        <taxon>Heligmosomidae</taxon>
        <taxon>Nippostrongylus</taxon>
    </lineage>
</organism>
<dbReference type="Gene3D" id="1.25.40.20">
    <property type="entry name" value="Ankyrin repeat-containing domain"/>
    <property type="match status" value="3"/>
</dbReference>
<sequence length="591" mass="66087">MSGGAGVDWHDEMDIPKMELLNAVYEGNITKVTYLLDEGADLEACNQVGMTPFHHACREGRMTVVETFMGATALTLAAAGGLLIVVAYLTVFAHLHVVKKLVSLRLQVSPPTMGLCPTPLIAAAFRSSPQICGFLNHRGAPIDETLDSLLGLSALSCVLMCSSTSVFCALLDLGADPNKKTLKKKTAAELAEQFKRHDVLAILADKSRIRHHDRIAVGDIRQLITENQLDSAEFVRGKQTPLAEGATPLMFAVAVGNERAVRRLIDLRVDVNEVETRHGLTALQMATLLRLDSTAIILLMNEARTTDLNSFNMTAFDLYSSSTEEPDSNLRAMLHTYRPPKLEGKLHLSGSTGTLSKVLTTGRPKEWLSRFSSQLGLTGESQSASNSMDMRQWRDYWVRNSSTDGRFWRKLVTAEEILRMTKNTTPLKTISYDTVLDAVKKMAQNAQSFLVPCFYDSYVGDIRRETDNDVDTYKWEYYDRAQMYTSQCVSTVLDLRTSSTPLLVQVPTMLSTPHLRFALTQSERRRTVEERIWGELRRHNLAQYVDVFQKEEIDAESFFTLNDHDLKNMGITSASHRSTILSIRNHLISIS</sequence>
<dbReference type="GO" id="GO:0016779">
    <property type="term" value="F:nucleotidyltransferase activity"/>
    <property type="evidence" value="ECO:0007669"/>
    <property type="project" value="UniProtKB-KW"/>
</dbReference>
<comment type="similarity">
    <text evidence="6">Belongs to the ARTD/PARP family.</text>
</comment>
<evidence type="ECO:0000313" key="11">
    <source>
        <dbReference type="EMBL" id="VDL73279.1"/>
    </source>
</evidence>
<name>A0A158QZ74_NIPBR</name>
<feature type="repeat" description="ANK" evidence="8">
    <location>
        <begin position="244"/>
        <end position="276"/>
    </location>
</feature>
<evidence type="ECO:0000256" key="5">
    <source>
        <dbReference type="ARBA" id="ARBA00023043"/>
    </source>
</evidence>
<evidence type="ECO:0000256" key="4">
    <source>
        <dbReference type="ARBA" id="ARBA00022737"/>
    </source>
</evidence>